<gene>
    <name evidence="2" type="ORF">Sradi_0676000</name>
</gene>
<dbReference type="SUPFAM" id="SSF56672">
    <property type="entry name" value="DNA/RNA polymerases"/>
    <property type="match status" value="1"/>
</dbReference>
<dbReference type="PANTHER" id="PTHR24559">
    <property type="entry name" value="TRANSPOSON TY3-I GAG-POL POLYPROTEIN"/>
    <property type="match status" value="1"/>
</dbReference>
<dbReference type="InterPro" id="IPR000477">
    <property type="entry name" value="RT_dom"/>
</dbReference>
<evidence type="ECO:0000313" key="2">
    <source>
        <dbReference type="EMBL" id="KAL0430500.1"/>
    </source>
</evidence>
<reference evidence="2" key="2">
    <citation type="journal article" date="2024" name="Plant">
        <title>Genomic evolution and insights into agronomic trait innovations of Sesamum species.</title>
        <authorList>
            <person name="Miao H."/>
            <person name="Wang L."/>
            <person name="Qu L."/>
            <person name="Liu H."/>
            <person name="Sun Y."/>
            <person name="Le M."/>
            <person name="Wang Q."/>
            <person name="Wei S."/>
            <person name="Zheng Y."/>
            <person name="Lin W."/>
            <person name="Duan Y."/>
            <person name="Cao H."/>
            <person name="Xiong S."/>
            <person name="Wang X."/>
            <person name="Wei L."/>
            <person name="Li C."/>
            <person name="Ma Q."/>
            <person name="Ju M."/>
            <person name="Zhao R."/>
            <person name="Li G."/>
            <person name="Mu C."/>
            <person name="Tian Q."/>
            <person name="Mei H."/>
            <person name="Zhang T."/>
            <person name="Gao T."/>
            <person name="Zhang H."/>
        </authorList>
    </citation>
    <scope>NUCLEOTIDE SEQUENCE</scope>
    <source>
        <strain evidence="2">G02</strain>
    </source>
</reference>
<dbReference type="InterPro" id="IPR043128">
    <property type="entry name" value="Rev_trsase/Diguanyl_cyclase"/>
</dbReference>
<accession>A0AAW2VR14</accession>
<dbReference type="Gene3D" id="3.30.70.270">
    <property type="match status" value="1"/>
</dbReference>
<proteinExistence type="predicted"/>
<protein>
    <submittedName>
        <fullName evidence="2">Transposon Ty3-G Gag-Pol polyprotein</fullName>
    </submittedName>
</protein>
<organism evidence="2">
    <name type="scientific">Sesamum radiatum</name>
    <name type="common">Black benniseed</name>
    <dbReference type="NCBI Taxonomy" id="300843"/>
    <lineage>
        <taxon>Eukaryota</taxon>
        <taxon>Viridiplantae</taxon>
        <taxon>Streptophyta</taxon>
        <taxon>Embryophyta</taxon>
        <taxon>Tracheophyta</taxon>
        <taxon>Spermatophyta</taxon>
        <taxon>Magnoliopsida</taxon>
        <taxon>eudicotyledons</taxon>
        <taxon>Gunneridae</taxon>
        <taxon>Pentapetalae</taxon>
        <taxon>asterids</taxon>
        <taxon>lamiids</taxon>
        <taxon>Lamiales</taxon>
        <taxon>Pedaliaceae</taxon>
        <taxon>Sesamum</taxon>
    </lineage>
</organism>
<name>A0AAW2VR14_SESRA</name>
<dbReference type="AlphaFoldDB" id="A0AAW2VR14"/>
<dbReference type="Gene3D" id="3.10.10.10">
    <property type="entry name" value="HIV Type 1 Reverse Transcriptase, subunit A, domain 1"/>
    <property type="match status" value="1"/>
</dbReference>
<dbReference type="Pfam" id="PF00078">
    <property type="entry name" value="RVT_1"/>
    <property type="match status" value="1"/>
</dbReference>
<reference evidence="2" key="1">
    <citation type="submission" date="2020-06" db="EMBL/GenBank/DDBJ databases">
        <authorList>
            <person name="Li T."/>
            <person name="Hu X."/>
            <person name="Zhang T."/>
            <person name="Song X."/>
            <person name="Zhang H."/>
            <person name="Dai N."/>
            <person name="Sheng W."/>
            <person name="Hou X."/>
            <person name="Wei L."/>
        </authorList>
    </citation>
    <scope>NUCLEOTIDE SEQUENCE</scope>
    <source>
        <strain evidence="2">G02</strain>
        <tissue evidence="2">Leaf</tissue>
    </source>
</reference>
<feature type="domain" description="Reverse transcriptase" evidence="1">
    <location>
        <begin position="87"/>
        <end position="157"/>
    </location>
</feature>
<dbReference type="InterPro" id="IPR043502">
    <property type="entry name" value="DNA/RNA_pol_sf"/>
</dbReference>
<dbReference type="PANTHER" id="PTHR24559:SF430">
    <property type="entry name" value="RNA-DIRECTED DNA POLYMERASE"/>
    <property type="match status" value="1"/>
</dbReference>
<sequence length="157" mass="18227">MEEELVHFLKANSDVFAWTVHDLTGIDPKVIMHKLNGNLNFRPVRQKKKNFGQERNEMIKEEVEKLLTVGYIHPVQYLEWLANVVLVPKLNKKWRMCIDFTDLNRGCPKDSYPLPRIDALVDATAGCEIMSFLDAFQGYNQISLEPQDQEKTSFITE</sequence>
<dbReference type="CDD" id="cd01647">
    <property type="entry name" value="RT_LTR"/>
    <property type="match status" value="1"/>
</dbReference>
<dbReference type="InterPro" id="IPR053134">
    <property type="entry name" value="RNA-dir_DNA_polymerase"/>
</dbReference>
<comment type="caution">
    <text evidence="2">The sequence shown here is derived from an EMBL/GenBank/DDBJ whole genome shotgun (WGS) entry which is preliminary data.</text>
</comment>
<evidence type="ECO:0000259" key="1">
    <source>
        <dbReference type="Pfam" id="PF00078"/>
    </source>
</evidence>
<dbReference type="EMBL" id="JACGWJ010000003">
    <property type="protein sequence ID" value="KAL0430500.1"/>
    <property type="molecule type" value="Genomic_DNA"/>
</dbReference>